<name>A0A857C4J0_9HYPH</name>
<keyword evidence="1" id="KW-1133">Transmembrane helix</keyword>
<evidence type="ECO:0008006" key="4">
    <source>
        <dbReference type="Google" id="ProtNLM"/>
    </source>
</evidence>
<organism evidence="2 3">
    <name type="scientific">Stappia indica</name>
    <dbReference type="NCBI Taxonomy" id="538381"/>
    <lineage>
        <taxon>Bacteria</taxon>
        <taxon>Pseudomonadati</taxon>
        <taxon>Pseudomonadota</taxon>
        <taxon>Alphaproteobacteria</taxon>
        <taxon>Hyphomicrobiales</taxon>
        <taxon>Stappiaceae</taxon>
        <taxon>Stappia</taxon>
    </lineage>
</organism>
<accession>A0A857C4J0</accession>
<protein>
    <recommendedName>
        <fullName evidence="4">DUF2746 domain-containing protein</fullName>
    </recommendedName>
</protein>
<reference evidence="2 3" key="1">
    <citation type="submission" date="2019-12" db="EMBL/GenBank/DDBJ databases">
        <title>The genome of Stappia indica PHM037.</title>
        <authorList>
            <person name="Kacar D."/>
            <person name="Galan B."/>
            <person name="Canedo L."/>
            <person name="Rodriguez P."/>
            <person name="de la Calle F."/>
            <person name="Garcia J.L."/>
        </authorList>
    </citation>
    <scope>NUCLEOTIDE SEQUENCE [LARGE SCALE GENOMIC DNA]</scope>
    <source>
        <strain evidence="2 3">PHM037</strain>
    </source>
</reference>
<dbReference type="EMBL" id="CP046908">
    <property type="protein sequence ID" value="QGZ33910.1"/>
    <property type="molecule type" value="Genomic_DNA"/>
</dbReference>
<dbReference type="KEGG" id="siw:GH266_04930"/>
<dbReference type="RefSeq" id="WP_158192900.1">
    <property type="nucleotide sequence ID" value="NZ_CP046908.1"/>
</dbReference>
<dbReference type="Proteomes" id="UP000435648">
    <property type="component" value="Chromosome"/>
</dbReference>
<gene>
    <name evidence="2" type="ORF">GH266_04930</name>
</gene>
<dbReference type="OrthoDB" id="8452644at2"/>
<feature type="transmembrane region" description="Helical" evidence="1">
    <location>
        <begin position="6"/>
        <end position="25"/>
    </location>
</feature>
<proteinExistence type="predicted"/>
<evidence type="ECO:0000313" key="3">
    <source>
        <dbReference type="Proteomes" id="UP000435648"/>
    </source>
</evidence>
<dbReference type="AlphaFoldDB" id="A0A857C4J0"/>
<evidence type="ECO:0000256" key="1">
    <source>
        <dbReference type="SAM" id="Phobius"/>
    </source>
</evidence>
<sequence>MTANDVSWMVGAVIALVTMIGGIIARDRQLARMIQDGDEKLHDRINRVREDMVHRSDLDGHIQRLDKSVGELRTDIREQGKETTRRLDALVTLLSKPPQ</sequence>
<keyword evidence="1" id="KW-0472">Membrane</keyword>
<keyword evidence="1" id="KW-0812">Transmembrane</keyword>
<evidence type="ECO:0000313" key="2">
    <source>
        <dbReference type="EMBL" id="QGZ33910.1"/>
    </source>
</evidence>